<comment type="caution">
    <text evidence="1">The sequence shown here is derived from an EMBL/GenBank/DDBJ whole genome shotgun (WGS) entry which is preliminary data.</text>
</comment>
<dbReference type="AlphaFoldDB" id="A0A8S3SB58"/>
<dbReference type="PANTHER" id="PTHR46704">
    <property type="entry name" value="CXC DOMAIN-CONTAINING PROTEIN-RELATED"/>
    <property type="match status" value="1"/>
</dbReference>
<evidence type="ECO:0000313" key="2">
    <source>
        <dbReference type="Proteomes" id="UP000683360"/>
    </source>
</evidence>
<dbReference type="PANTHER" id="PTHR46704:SF1">
    <property type="entry name" value="TELOMERE LENGTH REGULATION PROTEIN TEL2 HOMOLOG"/>
    <property type="match status" value="1"/>
</dbReference>
<gene>
    <name evidence="1" type="ORF">MEDL_32504</name>
</gene>
<dbReference type="EMBL" id="CAJPWZ010001615">
    <property type="protein sequence ID" value="CAG2218901.1"/>
    <property type="molecule type" value="Genomic_DNA"/>
</dbReference>
<sequence>MHGPDNYQTQNDYDEHEFAVVSFAPIVDAKPSDMSTVYTTMKRCSDMTKSMGQSYSIQTFDQHLYAIAKQVELAMPDTFKTHIIRLGGFHTLSCFIASIGKLWGDGGLKDLLIDSSVYAAGTVDQMMCGKQFNCAVRALTVVYEALVVFWLSSFFNGTETMI</sequence>
<protein>
    <submittedName>
        <fullName evidence="1">Uncharacterized protein</fullName>
    </submittedName>
</protein>
<organism evidence="1 2">
    <name type="scientific">Mytilus edulis</name>
    <name type="common">Blue mussel</name>
    <dbReference type="NCBI Taxonomy" id="6550"/>
    <lineage>
        <taxon>Eukaryota</taxon>
        <taxon>Metazoa</taxon>
        <taxon>Spiralia</taxon>
        <taxon>Lophotrochozoa</taxon>
        <taxon>Mollusca</taxon>
        <taxon>Bivalvia</taxon>
        <taxon>Autobranchia</taxon>
        <taxon>Pteriomorphia</taxon>
        <taxon>Mytilida</taxon>
        <taxon>Mytiloidea</taxon>
        <taxon>Mytilidae</taxon>
        <taxon>Mytilinae</taxon>
        <taxon>Mytilus</taxon>
    </lineage>
</organism>
<evidence type="ECO:0000313" key="1">
    <source>
        <dbReference type="EMBL" id="CAG2218901.1"/>
    </source>
</evidence>
<proteinExistence type="predicted"/>
<accession>A0A8S3SB58</accession>
<dbReference type="OrthoDB" id="6150275at2759"/>
<dbReference type="Proteomes" id="UP000683360">
    <property type="component" value="Unassembled WGS sequence"/>
</dbReference>
<keyword evidence="2" id="KW-1185">Reference proteome</keyword>
<name>A0A8S3SB58_MYTED</name>
<reference evidence="1" key="1">
    <citation type="submission" date="2021-03" db="EMBL/GenBank/DDBJ databases">
        <authorList>
            <person name="Bekaert M."/>
        </authorList>
    </citation>
    <scope>NUCLEOTIDE SEQUENCE</scope>
</reference>